<dbReference type="AlphaFoldDB" id="X1UWJ6"/>
<dbReference type="EMBL" id="BARW01023532">
    <property type="protein sequence ID" value="GAI96739.1"/>
    <property type="molecule type" value="Genomic_DNA"/>
</dbReference>
<protein>
    <submittedName>
        <fullName evidence="1">Uncharacterized protein</fullName>
    </submittedName>
</protein>
<evidence type="ECO:0000313" key="1">
    <source>
        <dbReference type="EMBL" id="GAI96739.1"/>
    </source>
</evidence>
<comment type="caution">
    <text evidence="1">The sequence shown here is derived from an EMBL/GenBank/DDBJ whole genome shotgun (WGS) entry which is preliminary data.</text>
</comment>
<reference evidence="1" key="1">
    <citation type="journal article" date="2014" name="Front. Microbiol.">
        <title>High frequency of phylogenetically diverse reductive dehalogenase-homologous genes in deep subseafloor sedimentary metagenomes.</title>
        <authorList>
            <person name="Kawai M."/>
            <person name="Futagami T."/>
            <person name="Toyoda A."/>
            <person name="Takaki Y."/>
            <person name="Nishi S."/>
            <person name="Hori S."/>
            <person name="Arai W."/>
            <person name="Tsubouchi T."/>
            <person name="Morono Y."/>
            <person name="Uchiyama I."/>
            <person name="Ito T."/>
            <person name="Fujiyama A."/>
            <person name="Inagaki F."/>
            <person name="Takami H."/>
        </authorList>
    </citation>
    <scope>NUCLEOTIDE SEQUENCE</scope>
    <source>
        <strain evidence="1">Expedition CK06-06</strain>
    </source>
</reference>
<feature type="non-terminal residue" evidence="1">
    <location>
        <position position="76"/>
    </location>
</feature>
<accession>X1UWJ6</accession>
<organism evidence="1">
    <name type="scientific">marine sediment metagenome</name>
    <dbReference type="NCBI Taxonomy" id="412755"/>
    <lineage>
        <taxon>unclassified sequences</taxon>
        <taxon>metagenomes</taxon>
        <taxon>ecological metagenomes</taxon>
    </lineage>
</organism>
<name>X1UWJ6_9ZZZZ</name>
<proteinExistence type="predicted"/>
<gene>
    <name evidence="1" type="ORF">S12H4_38999</name>
</gene>
<sequence length="76" mass="8492">MGFPNLIKMDLIVKVKEIKGSCPVYKTDDKFTIQDGYKLVSDIPVCMHSLASILPYYNALRKMSPAELGIAGKEEK</sequence>